<reference evidence="3 4" key="2">
    <citation type="submission" date="2014-03" db="EMBL/GenBank/DDBJ databases">
        <title>The Genome Sequence of Anncaliia algerae insect isolate PRA339.</title>
        <authorList>
            <consortium name="The Broad Institute Genome Sequencing Platform"/>
            <consortium name="The Broad Institute Genome Sequencing Center for Infectious Disease"/>
            <person name="Cuomo C."/>
            <person name="Becnel J."/>
            <person name="Sanscrainte N."/>
            <person name="Walker B."/>
            <person name="Young S.K."/>
            <person name="Zeng Q."/>
            <person name="Gargeya S."/>
            <person name="Fitzgerald M."/>
            <person name="Haas B."/>
            <person name="Abouelleil A."/>
            <person name="Alvarado L."/>
            <person name="Arachchi H.M."/>
            <person name="Berlin A.M."/>
            <person name="Chapman S.B."/>
            <person name="Dewar J."/>
            <person name="Goldberg J."/>
            <person name="Griggs A."/>
            <person name="Gujja S."/>
            <person name="Hansen M."/>
            <person name="Howarth C."/>
            <person name="Imamovic A."/>
            <person name="Larimer J."/>
            <person name="McCowan C."/>
            <person name="Murphy C."/>
            <person name="Neiman D."/>
            <person name="Pearson M."/>
            <person name="Priest M."/>
            <person name="Roberts A."/>
            <person name="Saif S."/>
            <person name="Shea T."/>
            <person name="Sisk P."/>
            <person name="Sykes S."/>
            <person name="Wortman J."/>
            <person name="Nusbaum C."/>
            <person name="Birren B."/>
        </authorList>
    </citation>
    <scope>NUCLEOTIDE SEQUENCE [LARGE SCALE GENOMIC DNA]</scope>
    <source>
        <strain evidence="3 4">PRA339</strain>
    </source>
</reference>
<organism evidence="3 4">
    <name type="scientific">Anncaliia algerae PRA339</name>
    <dbReference type="NCBI Taxonomy" id="1288291"/>
    <lineage>
        <taxon>Eukaryota</taxon>
        <taxon>Fungi</taxon>
        <taxon>Fungi incertae sedis</taxon>
        <taxon>Microsporidia</taxon>
        <taxon>Tubulinosematoidea</taxon>
        <taxon>Tubulinosematidae</taxon>
        <taxon>Anncaliia</taxon>
    </lineage>
</organism>
<evidence type="ECO:0000256" key="2">
    <source>
        <dbReference type="SAM" id="MobiDB-lite"/>
    </source>
</evidence>
<dbReference type="GO" id="GO:0006508">
    <property type="term" value="P:proteolysis"/>
    <property type="evidence" value="ECO:0007669"/>
    <property type="project" value="InterPro"/>
</dbReference>
<evidence type="ECO:0008006" key="5">
    <source>
        <dbReference type="Google" id="ProtNLM"/>
    </source>
</evidence>
<feature type="region of interest" description="Disordered" evidence="2">
    <location>
        <begin position="1"/>
        <end position="26"/>
    </location>
</feature>
<dbReference type="VEuPathDB" id="MicrosporidiaDB:H312_01467"/>
<dbReference type="SUPFAM" id="SSF50630">
    <property type="entry name" value="Acid proteases"/>
    <property type="match status" value="1"/>
</dbReference>
<proteinExistence type="predicted"/>
<dbReference type="InterPro" id="IPR021109">
    <property type="entry name" value="Peptidase_aspartic_dom_sf"/>
</dbReference>
<dbReference type="AlphaFoldDB" id="A0A059F2D4"/>
<keyword evidence="1" id="KW-0645">Protease</keyword>
<dbReference type="Pfam" id="PF13650">
    <property type="entry name" value="Asp_protease_2"/>
    <property type="match status" value="1"/>
</dbReference>
<dbReference type="GO" id="GO:0004190">
    <property type="term" value="F:aspartic-type endopeptidase activity"/>
    <property type="evidence" value="ECO:0007669"/>
    <property type="project" value="UniProtKB-KW"/>
</dbReference>
<protein>
    <recommendedName>
        <fullName evidence="5">Peptidase A2 domain-containing protein</fullName>
    </recommendedName>
</protein>
<dbReference type="PROSITE" id="PS00141">
    <property type="entry name" value="ASP_PROTEASE"/>
    <property type="match status" value="1"/>
</dbReference>
<evidence type="ECO:0000313" key="4">
    <source>
        <dbReference type="Proteomes" id="UP000030655"/>
    </source>
</evidence>
<gene>
    <name evidence="3" type="ORF">H312_01467</name>
</gene>
<keyword evidence="1" id="KW-0378">Hydrolase</keyword>
<dbReference type="HOGENOM" id="CLU_2359279_0_0_1"/>
<reference evidence="4" key="1">
    <citation type="submission" date="2013-02" db="EMBL/GenBank/DDBJ databases">
        <authorList>
            <consortium name="The Broad Institute Genome Sequencing Platform"/>
            <person name="Cuomo C."/>
            <person name="Becnel J."/>
            <person name="Sanscrainte N."/>
            <person name="Walker B."/>
            <person name="Young S.K."/>
            <person name="Zeng Q."/>
            <person name="Gargeya S."/>
            <person name="Fitzgerald M."/>
            <person name="Haas B."/>
            <person name="Abouelleil A."/>
            <person name="Alvarado L."/>
            <person name="Arachchi H.M."/>
            <person name="Berlin A.M."/>
            <person name="Chapman S.B."/>
            <person name="Dewar J."/>
            <person name="Goldberg J."/>
            <person name="Griggs A."/>
            <person name="Gujja S."/>
            <person name="Hansen M."/>
            <person name="Howarth C."/>
            <person name="Imamovic A."/>
            <person name="Larimer J."/>
            <person name="McCowan C."/>
            <person name="Murphy C."/>
            <person name="Neiman D."/>
            <person name="Pearson M."/>
            <person name="Priest M."/>
            <person name="Roberts A."/>
            <person name="Saif S."/>
            <person name="Shea T."/>
            <person name="Sisk P."/>
            <person name="Sykes S."/>
            <person name="Wortman J."/>
            <person name="Nusbaum C."/>
            <person name="Birren B."/>
        </authorList>
    </citation>
    <scope>NUCLEOTIDE SEQUENCE [LARGE SCALE GENOMIC DNA]</scope>
    <source>
        <strain evidence="4">PRA339</strain>
    </source>
</reference>
<name>A0A059F2D4_9MICR</name>
<dbReference type="Proteomes" id="UP000030655">
    <property type="component" value="Unassembled WGS sequence"/>
</dbReference>
<evidence type="ECO:0000313" key="3">
    <source>
        <dbReference type="EMBL" id="KCZ81101.1"/>
    </source>
</evidence>
<dbReference type="EMBL" id="KK365150">
    <property type="protein sequence ID" value="KCZ81101.1"/>
    <property type="molecule type" value="Genomic_DNA"/>
</dbReference>
<keyword evidence="1" id="KW-0064">Aspartyl protease</keyword>
<accession>A0A059F2D4</accession>
<keyword evidence="4" id="KW-1185">Reference proteome</keyword>
<sequence length="96" mass="11038">MARAQRNKLNKSTFLNDSNNKKELNTLESHNFNDKLDERVVTIEGQKVKALFDSGATNNIVSEKLVSSLKNKTIIKEEKSFKLINRDVFTTKMQLH</sequence>
<dbReference type="Gene3D" id="2.40.70.10">
    <property type="entry name" value="Acid Proteases"/>
    <property type="match status" value="1"/>
</dbReference>
<dbReference type="CDD" id="cd00303">
    <property type="entry name" value="retropepsin_like"/>
    <property type="match status" value="1"/>
</dbReference>
<dbReference type="OrthoDB" id="10579712at2759"/>
<dbReference type="InterPro" id="IPR001969">
    <property type="entry name" value="Aspartic_peptidase_AS"/>
</dbReference>
<evidence type="ECO:0000256" key="1">
    <source>
        <dbReference type="ARBA" id="ARBA00022750"/>
    </source>
</evidence>